<organism evidence="1 2">
    <name type="scientific">Pantoea phage vB_PagM_LIET2</name>
    <dbReference type="NCBI Taxonomy" id="2508071"/>
    <lineage>
        <taxon>Viruses</taxon>
        <taxon>Duplodnaviria</taxon>
        <taxon>Heunggongvirae</taxon>
        <taxon>Uroviricota</taxon>
        <taxon>Caudoviricetes</taxon>
        <taxon>Lietduovirus</taxon>
        <taxon>Lietduovirus LIET2</taxon>
    </lineage>
</organism>
<proteinExistence type="predicted"/>
<sequence length="130" mass="13958">MKRYTRTAIGLALIMAATATSAQALPKEDVLAVKYLCDEGKIFSVNYILGAQVATFDGKAWTNVGIMGSTARRDGSVVNGVQQTTEIETTQYEFVSNGTQLYFITGKGQTATGGLLLPNSDDMLYCEATK</sequence>
<accession>A0A411AW67</accession>
<dbReference type="EMBL" id="MK388689">
    <property type="protein sequence ID" value="QAX92315.1"/>
    <property type="molecule type" value="Genomic_DNA"/>
</dbReference>
<evidence type="ECO:0000313" key="2">
    <source>
        <dbReference type="Proteomes" id="UP000289486"/>
    </source>
</evidence>
<name>A0A411AW67_9CAUD</name>
<dbReference type="Proteomes" id="UP000289486">
    <property type="component" value="Segment"/>
</dbReference>
<reference evidence="1 2" key="1">
    <citation type="submission" date="2019-01" db="EMBL/GenBank/DDBJ databases">
        <title>Complete genome sequence of Pantoea phage vB_PagM_LIET2.</title>
        <authorList>
            <person name="Truncaite L."/>
            <person name="Simoliuniene M."/>
            <person name="Kazlauskas D."/>
            <person name="Meskys R."/>
            <person name="Simoliunas E."/>
        </authorList>
    </citation>
    <scope>NUCLEOTIDE SEQUENCE [LARGE SCALE GENOMIC DNA]</scope>
</reference>
<gene>
    <name evidence="1" type="ORF">LIET2_gp063</name>
</gene>
<evidence type="ECO:0000313" key="1">
    <source>
        <dbReference type="EMBL" id="QAX92315.1"/>
    </source>
</evidence>
<protein>
    <submittedName>
        <fullName evidence="1">Uncharacterized protein</fullName>
    </submittedName>
</protein>
<keyword evidence="2" id="KW-1185">Reference proteome</keyword>